<gene>
    <name evidence="2" type="ORF">GCM10010269_69440</name>
</gene>
<dbReference type="Proteomes" id="UP000606194">
    <property type="component" value="Unassembled WGS sequence"/>
</dbReference>
<dbReference type="InterPro" id="IPR025736">
    <property type="entry name" value="PucR_C-HTH_dom"/>
</dbReference>
<dbReference type="Gene3D" id="1.10.10.2840">
    <property type="entry name" value="PucR C-terminal helix-turn-helix domain"/>
    <property type="match status" value="1"/>
</dbReference>
<accession>A0A918G687</accession>
<dbReference type="Pfam" id="PF13556">
    <property type="entry name" value="HTH_30"/>
    <property type="match status" value="1"/>
</dbReference>
<organism evidence="2 3">
    <name type="scientific">Streptomyces humidus</name>
    <dbReference type="NCBI Taxonomy" id="52259"/>
    <lineage>
        <taxon>Bacteria</taxon>
        <taxon>Bacillati</taxon>
        <taxon>Actinomycetota</taxon>
        <taxon>Actinomycetes</taxon>
        <taxon>Kitasatosporales</taxon>
        <taxon>Streptomycetaceae</taxon>
        <taxon>Streptomyces</taxon>
    </lineage>
</organism>
<sequence>MARFHTHRNTVLQRIRRAEQLLPTTLDRQGANVSLALDAMHWLNVHLD</sequence>
<dbReference type="AlphaFoldDB" id="A0A918G687"/>
<protein>
    <recommendedName>
        <fullName evidence="1">PucR C-terminal helix-turn-helix domain-containing protein</fullName>
    </recommendedName>
</protein>
<dbReference type="RefSeq" id="WP_190153329.1">
    <property type="nucleotide sequence ID" value="NZ_BMTL01000038.1"/>
</dbReference>
<comment type="caution">
    <text evidence="2">The sequence shown here is derived from an EMBL/GenBank/DDBJ whole genome shotgun (WGS) entry which is preliminary data.</text>
</comment>
<feature type="domain" description="PucR C-terminal helix-turn-helix" evidence="1">
    <location>
        <begin position="3"/>
        <end position="38"/>
    </location>
</feature>
<reference evidence="2" key="1">
    <citation type="journal article" date="2014" name="Int. J. Syst. Evol. Microbiol.">
        <title>Complete genome sequence of Corynebacterium casei LMG S-19264T (=DSM 44701T), isolated from a smear-ripened cheese.</title>
        <authorList>
            <consortium name="US DOE Joint Genome Institute (JGI-PGF)"/>
            <person name="Walter F."/>
            <person name="Albersmeier A."/>
            <person name="Kalinowski J."/>
            <person name="Ruckert C."/>
        </authorList>
    </citation>
    <scope>NUCLEOTIDE SEQUENCE</scope>
    <source>
        <strain evidence="2">JCM 4386</strain>
    </source>
</reference>
<evidence type="ECO:0000313" key="3">
    <source>
        <dbReference type="Proteomes" id="UP000606194"/>
    </source>
</evidence>
<name>A0A918G687_9ACTN</name>
<keyword evidence="3" id="KW-1185">Reference proteome</keyword>
<evidence type="ECO:0000259" key="1">
    <source>
        <dbReference type="Pfam" id="PF13556"/>
    </source>
</evidence>
<dbReference type="EMBL" id="BMTL01000038">
    <property type="protein sequence ID" value="GGS20646.1"/>
    <property type="molecule type" value="Genomic_DNA"/>
</dbReference>
<reference evidence="2" key="2">
    <citation type="submission" date="2020-09" db="EMBL/GenBank/DDBJ databases">
        <authorList>
            <person name="Sun Q."/>
            <person name="Ohkuma M."/>
        </authorList>
    </citation>
    <scope>NUCLEOTIDE SEQUENCE</scope>
    <source>
        <strain evidence="2">JCM 4386</strain>
    </source>
</reference>
<proteinExistence type="predicted"/>
<evidence type="ECO:0000313" key="2">
    <source>
        <dbReference type="EMBL" id="GGS20646.1"/>
    </source>
</evidence>
<dbReference type="InterPro" id="IPR042070">
    <property type="entry name" value="PucR_C-HTH_sf"/>
</dbReference>